<keyword evidence="2" id="KW-0813">Transport</keyword>
<feature type="transmembrane region" description="Helical" evidence="6">
    <location>
        <begin position="423"/>
        <end position="442"/>
    </location>
</feature>
<feature type="domain" description="Major facilitator superfamily (MFS) profile" evidence="7">
    <location>
        <begin position="28"/>
        <end position="446"/>
    </location>
</feature>
<gene>
    <name evidence="8" type="ORF">C7B46_14390</name>
</gene>
<keyword evidence="4 6" id="KW-1133">Transmembrane helix</keyword>
<feature type="transmembrane region" description="Helical" evidence="6">
    <location>
        <begin position="63"/>
        <end position="83"/>
    </location>
</feature>
<evidence type="ECO:0000256" key="6">
    <source>
        <dbReference type="SAM" id="Phobius"/>
    </source>
</evidence>
<dbReference type="PROSITE" id="PS00217">
    <property type="entry name" value="SUGAR_TRANSPORT_2"/>
    <property type="match status" value="1"/>
</dbReference>
<feature type="transmembrane region" description="Helical" evidence="6">
    <location>
        <begin position="37"/>
        <end position="57"/>
    </location>
</feature>
<evidence type="ECO:0000256" key="3">
    <source>
        <dbReference type="ARBA" id="ARBA00022692"/>
    </source>
</evidence>
<feature type="transmembrane region" description="Helical" evidence="6">
    <location>
        <begin position="357"/>
        <end position="379"/>
    </location>
</feature>
<feature type="transmembrane region" description="Helical" evidence="6">
    <location>
        <begin position="391"/>
        <end position="411"/>
    </location>
</feature>
<feature type="transmembrane region" description="Helical" evidence="6">
    <location>
        <begin position="121"/>
        <end position="142"/>
    </location>
</feature>
<feature type="transmembrane region" description="Helical" evidence="6">
    <location>
        <begin position="183"/>
        <end position="201"/>
    </location>
</feature>
<feature type="transmembrane region" description="Helical" evidence="6">
    <location>
        <begin position="154"/>
        <end position="177"/>
    </location>
</feature>
<accession>A0A2T2XD57</accession>
<dbReference type="SUPFAM" id="SSF103473">
    <property type="entry name" value="MFS general substrate transporter"/>
    <property type="match status" value="1"/>
</dbReference>
<dbReference type="GO" id="GO:0005886">
    <property type="term" value="C:plasma membrane"/>
    <property type="evidence" value="ECO:0007669"/>
    <property type="project" value="UniProtKB-SubCell"/>
</dbReference>
<evidence type="ECO:0000256" key="2">
    <source>
        <dbReference type="ARBA" id="ARBA00022448"/>
    </source>
</evidence>
<sequence>MKQSSGSEIGTQFFALDDAQLRGIHWRWTLIAALGDYLDAGSIVAGGASLAMWVALFHLSPSLIGLIAAFSANGISTAVGAFIAGRLGDRFGRKFIYSVDLLIYALGVLIVIVAVNATMIIVGYMVVGLAVGADVPTSWSLIAEFAPRKARGKLMGLTNIFWYIGPIVILLLSLAFAPLGITGVRLVFGSLFVVAIIAWFLRRSLLESPRWLYNQGHPEKLDEAVAKLTQNEPSTQMSGISSPKSVKQGGGFGELFSKRFGKRLLFITPLYLLWGIPAGTYGFFLPYIFHTLGAHSAASSDFLEILWFASAIVALIVVFLPLNDRVNRRLLFAISAILCSAAFLLLVFFPISNPTVAILNVLLFGVGQGIGLWPLLRIWSVELFPTEIRNTAQGFLWAIMRLGLGLWSLFLPAMTKALGFTPVAWMLGLMFIYLLVVGGIWGPKTEGVALESI</sequence>
<dbReference type="Gene3D" id="1.20.1250.20">
    <property type="entry name" value="MFS general substrate transporter like domains"/>
    <property type="match status" value="1"/>
</dbReference>
<comment type="caution">
    <text evidence="8">The sequence shown here is derived from an EMBL/GenBank/DDBJ whole genome shotgun (WGS) entry which is preliminary data.</text>
</comment>
<protein>
    <submittedName>
        <fullName evidence="8">MFS transporter</fullName>
    </submittedName>
</protein>
<organism evidence="8 9">
    <name type="scientific">Sulfobacillus benefaciens</name>
    <dbReference type="NCBI Taxonomy" id="453960"/>
    <lineage>
        <taxon>Bacteria</taxon>
        <taxon>Bacillati</taxon>
        <taxon>Bacillota</taxon>
        <taxon>Clostridia</taxon>
        <taxon>Eubacteriales</taxon>
        <taxon>Clostridiales Family XVII. Incertae Sedis</taxon>
        <taxon>Sulfobacillus</taxon>
    </lineage>
</organism>
<feature type="transmembrane region" description="Helical" evidence="6">
    <location>
        <begin position="330"/>
        <end position="351"/>
    </location>
</feature>
<dbReference type="InterPro" id="IPR036259">
    <property type="entry name" value="MFS_trans_sf"/>
</dbReference>
<dbReference type="Pfam" id="PF00083">
    <property type="entry name" value="Sugar_tr"/>
    <property type="match status" value="1"/>
</dbReference>
<evidence type="ECO:0000256" key="1">
    <source>
        <dbReference type="ARBA" id="ARBA00004651"/>
    </source>
</evidence>
<dbReference type="AlphaFoldDB" id="A0A2T2XD57"/>
<keyword evidence="5 6" id="KW-0472">Membrane</keyword>
<evidence type="ECO:0000256" key="5">
    <source>
        <dbReference type="ARBA" id="ARBA00023136"/>
    </source>
</evidence>
<evidence type="ECO:0000259" key="7">
    <source>
        <dbReference type="PROSITE" id="PS50850"/>
    </source>
</evidence>
<evidence type="ECO:0000313" key="8">
    <source>
        <dbReference type="EMBL" id="PSR32441.1"/>
    </source>
</evidence>
<evidence type="ECO:0000313" key="9">
    <source>
        <dbReference type="Proteomes" id="UP000242972"/>
    </source>
</evidence>
<comment type="subcellular location">
    <subcellularLocation>
        <location evidence="1">Cell membrane</location>
        <topology evidence="1">Multi-pass membrane protein</topology>
    </subcellularLocation>
</comment>
<dbReference type="EMBL" id="PXYW01000041">
    <property type="protein sequence ID" value="PSR32441.1"/>
    <property type="molecule type" value="Genomic_DNA"/>
</dbReference>
<dbReference type="PROSITE" id="PS50850">
    <property type="entry name" value="MFS"/>
    <property type="match status" value="1"/>
</dbReference>
<dbReference type="Proteomes" id="UP000242972">
    <property type="component" value="Unassembled WGS sequence"/>
</dbReference>
<dbReference type="InterPro" id="IPR005828">
    <property type="entry name" value="MFS_sugar_transport-like"/>
</dbReference>
<evidence type="ECO:0000256" key="4">
    <source>
        <dbReference type="ARBA" id="ARBA00022989"/>
    </source>
</evidence>
<dbReference type="InterPro" id="IPR020846">
    <property type="entry name" value="MFS_dom"/>
</dbReference>
<dbReference type="InterPro" id="IPR005829">
    <property type="entry name" value="Sugar_transporter_CS"/>
</dbReference>
<name>A0A2T2XD57_9FIRM</name>
<keyword evidence="3 6" id="KW-0812">Transmembrane</keyword>
<proteinExistence type="predicted"/>
<dbReference type="CDD" id="cd17316">
    <property type="entry name" value="MFS_SV2_like"/>
    <property type="match status" value="1"/>
</dbReference>
<feature type="transmembrane region" description="Helical" evidence="6">
    <location>
        <begin position="264"/>
        <end position="285"/>
    </location>
</feature>
<feature type="transmembrane region" description="Helical" evidence="6">
    <location>
        <begin position="95"/>
        <end position="115"/>
    </location>
</feature>
<feature type="transmembrane region" description="Helical" evidence="6">
    <location>
        <begin position="305"/>
        <end position="323"/>
    </location>
</feature>
<dbReference type="PANTHER" id="PTHR23508:SF10">
    <property type="entry name" value="CARBOXYLIC ACID TRANSPORTER PROTEIN HOMOLOG"/>
    <property type="match status" value="1"/>
</dbReference>
<reference evidence="8 9" key="1">
    <citation type="journal article" date="2014" name="BMC Genomics">
        <title>Comparison of environmental and isolate Sulfobacillus genomes reveals diverse carbon, sulfur, nitrogen, and hydrogen metabolisms.</title>
        <authorList>
            <person name="Justice N.B."/>
            <person name="Norman A."/>
            <person name="Brown C.T."/>
            <person name="Singh A."/>
            <person name="Thomas B.C."/>
            <person name="Banfield J.F."/>
        </authorList>
    </citation>
    <scope>NUCLEOTIDE SEQUENCE [LARGE SCALE GENOMIC DNA]</scope>
    <source>
        <strain evidence="8">AMDSBA4</strain>
    </source>
</reference>
<dbReference type="PANTHER" id="PTHR23508">
    <property type="entry name" value="CARBOXYLIC ACID TRANSPORTER PROTEIN HOMOLOG"/>
    <property type="match status" value="1"/>
</dbReference>
<dbReference type="GO" id="GO:0046943">
    <property type="term" value="F:carboxylic acid transmembrane transporter activity"/>
    <property type="evidence" value="ECO:0007669"/>
    <property type="project" value="TreeGrafter"/>
</dbReference>